<proteinExistence type="predicted"/>
<sequence>MRFIRASCPTICWGIQSFKIDTSTCTGSCFKFNILRNCSIAMDTTVTEGIASNSWASSGCCFFTSSARF</sequence>
<name>A0A8J2H946_COTCN</name>
<comment type="caution">
    <text evidence="1">The sequence shown here is derived from an EMBL/GenBank/DDBJ whole genome shotgun (WGS) entry which is preliminary data.</text>
</comment>
<dbReference type="AlphaFoldDB" id="A0A8J2H946"/>
<organism evidence="1 2">
    <name type="scientific">Cotesia congregata</name>
    <name type="common">Parasitoid wasp</name>
    <name type="synonym">Apanteles congregatus</name>
    <dbReference type="NCBI Taxonomy" id="51543"/>
    <lineage>
        <taxon>Eukaryota</taxon>
        <taxon>Metazoa</taxon>
        <taxon>Ecdysozoa</taxon>
        <taxon>Arthropoda</taxon>
        <taxon>Hexapoda</taxon>
        <taxon>Insecta</taxon>
        <taxon>Pterygota</taxon>
        <taxon>Neoptera</taxon>
        <taxon>Endopterygota</taxon>
        <taxon>Hymenoptera</taxon>
        <taxon>Apocrita</taxon>
        <taxon>Ichneumonoidea</taxon>
        <taxon>Braconidae</taxon>
        <taxon>Microgastrinae</taxon>
        <taxon>Cotesia</taxon>
    </lineage>
</organism>
<keyword evidence="2" id="KW-1185">Reference proteome</keyword>
<dbReference type="Proteomes" id="UP000786811">
    <property type="component" value="Unassembled WGS sequence"/>
</dbReference>
<accession>A0A8J2H946</accession>
<evidence type="ECO:0000313" key="1">
    <source>
        <dbReference type="EMBL" id="CAG5087818.1"/>
    </source>
</evidence>
<reference evidence="1" key="1">
    <citation type="submission" date="2021-04" db="EMBL/GenBank/DDBJ databases">
        <authorList>
            <person name="Chebbi M.A.C M."/>
        </authorList>
    </citation>
    <scope>NUCLEOTIDE SEQUENCE</scope>
</reference>
<gene>
    <name evidence="1" type="ORF">HICCMSTLAB_LOCUS4615</name>
</gene>
<dbReference type="EMBL" id="CAJNRD030001119">
    <property type="protein sequence ID" value="CAG5087818.1"/>
    <property type="molecule type" value="Genomic_DNA"/>
</dbReference>
<evidence type="ECO:0000313" key="2">
    <source>
        <dbReference type="Proteomes" id="UP000786811"/>
    </source>
</evidence>
<protein>
    <submittedName>
        <fullName evidence="1">Uncharacterized protein</fullName>
    </submittedName>
</protein>